<dbReference type="RefSeq" id="WP_231814648.1">
    <property type="nucleotide sequence ID" value="NZ_JAJOZR010000007.1"/>
</dbReference>
<evidence type="ECO:0000313" key="3">
    <source>
        <dbReference type="Proteomes" id="UP001139089"/>
    </source>
</evidence>
<feature type="transmembrane region" description="Helical" evidence="1">
    <location>
        <begin position="72"/>
        <end position="93"/>
    </location>
</feature>
<protein>
    <submittedName>
        <fullName evidence="2">Uncharacterized protein</fullName>
    </submittedName>
</protein>
<dbReference type="Proteomes" id="UP001139089">
    <property type="component" value="Unassembled WGS sequence"/>
</dbReference>
<feature type="transmembrane region" description="Helical" evidence="1">
    <location>
        <begin position="22"/>
        <end position="40"/>
    </location>
</feature>
<evidence type="ECO:0000313" key="2">
    <source>
        <dbReference type="EMBL" id="MCD7109750.1"/>
    </source>
</evidence>
<feature type="transmembrane region" description="Helical" evidence="1">
    <location>
        <begin position="368"/>
        <end position="387"/>
    </location>
</feature>
<feature type="transmembrane region" description="Helical" evidence="1">
    <location>
        <begin position="99"/>
        <end position="119"/>
    </location>
</feature>
<evidence type="ECO:0000256" key="1">
    <source>
        <dbReference type="SAM" id="Phobius"/>
    </source>
</evidence>
<accession>A0A9X1T1F6</accession>
<feature type="transmembrane region" description="Helical" evidence="1">
    <location>
        <begin position="271"/>
        <end position="291"/>
    </location>
</feature>
<keyword evidence="3" id="KW-1185">Reference proteome</keyword>
<dbReference type="AlphaFoldDB" id="A0A9X1T1F6"/>
<reference evidence="2" key="1">
    <citation type="submission" date="2021-12" db="EMBL/GenBank/DDBJ databases">
        <authorList>
            <person name="Li Y."/>
        </authorList>
    </citation>
    <scope>NUCLEOTIDE SEQUENCE</scope>
    <source>
        <strain evidence="2">DKSPLA3</strain>
    </source>
</reference>
<keyword evidence="1" id="KW-0812">Transmembrane</keyword>
<feature type="transmembrane region" description="Helical" evidence="1">
    <location>
        <begin position="226"/>
        <end position="251"/>
    </location>
</feature>
<sequence>MASVANDTLAAPEGRRFPWKRSAPVLALGVVLLALPLALFKTLHQPVGAMMWDLYIYLDATNRIAGGQIPSIDFFAPVGALGYYLFAGASWLFPNGHPLFLSAWSLLIVTAPLMAVVLVEVQRRSPALAFALLAPFLLYSLLPFNIGSYYPYPGSEGFGIYNRQVCQLLYVLAAALVFVKDGRKLCGVVAASMLALFFIKITGIVAGALMCGMALAAGQLTLKRSLIAACIFAASLFALELATGVVSAYIGDILALLRLNDETLLPRLLRAASMNIGATLATVALCCALHLTDLQRVRLCLRDAVSSPSRQTISAVFDLPFVWIAAFLLAGLFFESQNTGSQALIFLYPLLLAIGLDHGRRHGQTVRSAVVAVLALAVVLPPALLVIQKASRAWIGMLDTTRLDHRNLKTMGAFAVRPAFAERARLMEAMFVENRKAFDALAAAGEPFSVLLFSDFDFQWAWLENADRAISAVRALEARDGVRFETVMSIDFVNPFPWLMDRQAPRHIAIGADPTRAVPPPGDAEYDAIRAVDLALMPTCPATPTQTDLLALYAPALLPTHIRVSLTPCYDAFIRNGLLPASWGLQQP</sequence>
<comment type="caution">
    <text evidence="2">The sequence shown here is derived from an EMBL/GenBank/DDBJ whole genome shotgun (WGS) entry which is preliminary data.</text>
</comment>
<feature type="transmembrane region" description="Helical" evidence="1">
    <location>
        <begin position="340"/>
        <end position="356"/>
    </location>
</feature>
<keyword evidence="1" id="KW-1133">Transmembrane helix</keyword>
<feature type="transmembrane region" description="Helical" evidence="1">
    <location>
        <begin position="188"/>
        <end position="214"/>
    </location>
</feature>
<keyword evidence="1" id="KW-0472">Membrane</keyword>
<feature type="transmembrane region" description="Helical" evidence="1">
    <location>
        <begin position="126"/>
        <end position="146"/>
    </location>
</feature>
<organism evidence="2 3">
    <name type="scientific">Rhizobium quercicola</name>
    <dbReference type="NCBI Taxonomy" id="2901226"/>
    <lineage>
        <taxon>Bacteria</taxon>
        <taxon>Pseudomonadati</taxon>
        <taxon>Pseudomonadota</taxon>
        <taxon>Alphaproteobacteria</taxon>
        <taxon>Hyphomicrobiales</taxon>
        <taxon>Rhizobiaceae</taxon>
        <taxon>Rhizobium/Agrobacterium group</taxon>
        <taxon>Rhizobium</taxon>
    </lineage>
</organism>
<feature type="transmembrane region" description="Helical" evidence="1">
    <location>
        <begin position="312"/>
        <end position="334"/>
    </location>
</feature>
<gene>
    <name evidence="2" type="ORF">LRX75_11955</name>
</gene>
<dbReference type="EMBL" id="JAJOZR010000007">
    <property type="protein sequence ID" value="MCD7109750.1"/>
    <property type="molecule type" value="Genomic_DNA"/>
</dbReference>
<name>A0A9X1T1F6_9HYPH</name>
<proteinExistence type="predicted"/>